<dbReference type="PANTHER" id="PTHR35890:SF3">
    <property type="entry name" value="ECOTIN"/>
    <property type="match status" value="1"/>
</dbReference>
<organism evidence="3 4">
    <name type="scientific">Ferrimonas pelagia</name>
    <dbReference type="NCBI Taxonomy" id="1177826"/>
    <lineage>
        <taxon>Bacteria</taxon>
        <taxon>Pseudomonadati</taxon>
        <taxon>Pseudomonadota</taxon>
        <taxon>Gammaproteobacteria</taxon>
        <taxon>Alteromonadales</taxon>
        <taxon>Ferrimonadaceae</taxon>
        <taxon>Ferrimonas</taxon>
    </lineage>
</organism>
<dbReference type="Proteomes" id="UP001499988">
    <property type="component" value="Unassembled WGS sequence"/>
</dbReference>
<keyword evidence="4" id="KW-1185">Reference proteome</keyword>
<gene>
    <name evidence="3" type="ORF">GCM10023333_14550</name>
</gene>
<evidence type="ECO:0000313" key="3">
    <source>
        <dbReference type="EMBL" id="GAA4881485.1"/>
    </source>
</evidence>
<dbReference type="PANTHER" id="PTHR35890">
    <property type="match status" value="1"/>
</dbReference>
<comment type="similarity">
    <text evidence="1">Belongs to the protease inhibitor I11 (ecotin) family.</text>
</comment>
<comment type="caution">
    <text evidence="3">The sequence shown here is derived from an EMBL/GenBank/DDBJ whole genome shotgun (WGS) entry which is preliminary data.</text>
</comment>
<protein>
    <recommendedName>
        <fullName evidence="5">Ecotin</fullName>
    </recommendedName>
</protein>
<name>A0ABP9EQP2_9GAMM</name>
<evidence type="ECO:0000313" key="4">
    <source>
        <dbReference type="Proteomes" id="UP001499988"/>
    </source>
</evidence>
<dbReference type="SUPFAM" id="SSF49772">
    <property type="entry name" value="Ecotin, trypsin inhibitor"/>
    <property type="match status" value="1"/>
</dbReference>
<proteinExistence type="inferred from homology"/>
<dbReference type="EMBL" id="BAABJZ010000020">
    <property type="protein sequence ID" value="GAA4881485.1"/>
    <property type="molecule type" value="Genomic_DNA"/>
</dbReference>
<reference evidence="4" key="1">
    <citation type="journal article" date="2019" name="Int. J. Syst. Evol. Microbiol.">
        <title>The Global Catalogue of Microorganisms (GCM) 10K type strain sequencing project: providing services to taxonomists for standard genome sequencing and annotation.</title>
        <authorList>
            <consortium name="The Broad Institute Genomics Platform"/>
            <consortium name="The Broad Institute Genome Sequencing Center for Infectious Disease"/>
            <person name="Wu L."/>
            <person name="Ma J."/>
        </authorList>
    </citation>
    <scope>NUCLEOTIDE SEQUENCE [LARGE SCALE GENOMIC DNA]</scope>
    <source>
        <strain evidence="4">JCM 18401</strain>
    </source>
</reference>
<evidence type="ECO:0008006" key="5">
    <source>
        <dbReference type="Google" id="ProtNLM"/>
    </source>
</evidence>
<dbReference type="Pfam" id="PF03974">
    <property type="entry name" value="Ecotin"/>
    <property type="match status" value="1"/>
</dbReference>
<accession>A0ABP9EQP2</accession>
<feature type="chain" id="PRO_5045436809" description="Ecotin" evidence="2">
    <location>
        <begin position="20"/>
        <end position="156"/>
    </location>
</feature>
<evidence type="ECO:0000256" key="2">
    <source>
        <dbReference type="SAM" id="SignalP"/>
    </source>
</evidence>
<evidence type="ECO:0000256" key="1">
    <source>
        <dbReference type="ARBA" id="ARBA00010558"/>
    </source>
</evidence>
<sequence length="156" mass="17513">MKKRLLMGMLMFAPLMVSANEAKEPGWMFEAKPELVRHIFHFPAGTEVAQQVEIQAYTVAQLAPCNSYRGKGELSWQNLQGWGYGYGEVTGFEPGVYASTLAACPDLPKEAVEVMIGQSLQRHSGQYPLVVYAPEGVEIRARRWQPQDWNQGEQLP</sequence>
<dbReference type="InterPro" id="IPR005658">
    <property type="entry name" value="Prot_inh_ecotin"/>
</dbReference>
<dbReference type="InterPro" id="IPR036198">
    <property type="entry name" value="Ecotin_sf"/>
</dbReference>
<dbReference type="Gene3D" id="2.60.40.550">
    <property type="entry name" value="Ecotin"/>
    <property type="match status" value="1"/>
</dbReference>
<keyword evidence="2" id="KW-0732">Signal</keyword>
<feature type="signal peptide" evidence="2">
    <location>
        <begin position="1"/>
        <end position="19"/>
    </location>
</feature>
<dbReference type="RefSeq" id="WP_345334690.1">
    <property type="nucleotide sequence ID" value="NZ_BAABJZ010000020.1"/>
</dbReference>